<proteinExistence type="predicted"/>
<dbReference type="EMBL" id="AZMV01000001">
    <property type="protein sequence ID" value="ETY72209.1"/>
    <property type="molecule type" value="Genomic_DNA"/>
</dbReference>
<dbReference type="eggNOG" id="ENOG5031D08">
    <property type="taxonomic scope" value="Bacteria"/>
</dbReference>
<dbReference type="OrthoDB" id="3229928at2"/>
<protein>
    <submittedName>
        <fullName evidence="1">Uncharacterized protein</fullName>
    </submittedName>
</protein>
<evidence type="ECO:0000313" key="1">
    <source>
        <dbReference type="EMBL" id="ETY72209.1"/>
    </source>
</evidence>
<name>W4NB12_9BIFI</name>
<dbReference type="AlphaFoldDB" id="W4NB12"/>
<gene>
    <name evidence="1" type="ORF">BMOU_0223</name>
</gene>
<reference evidence="1 2" key="1">
    <citation type="journal article" date="2014" name="Genome Announc.">
        <title>The Genome Sequence of Bifidobacterium moukalabense DSM 27321 Highlights the Close Phylogenetic Relatedness with the Bifidobacterium dentium Taxon.</title>
        <authorList>
            <person name="Lugli G.A."/>
            <person name="Duranti S."/>
            <person name="Milani C."/>
            <person name="Turroni F."/>
            <person name="Viappiani A."/>
            <person name="Mangifesta M."/>
            <person name="van Sinderen D."/>
            <person name="Ventura M."/>
        </authorList>
    </citation>
    <scope>NUCLEOTIDE SEQUENCE [LARGE SCALE GENOMIC DNA]</scope>
    <source>
        <strain evidence="1 2">DSM 27321</strain>
    </source>
</reference>
<comment type="caution">
    <text evidence="1">The sequence shown here is derived from an EMBL/GenBank/DDBJ whole genome shotgun (WGS) entry which is preliminary data.</text>
</comment>
<evidence type="ECO:0000313" key="2">
    <source>
        <dbReference type="Proteomes" id="UP000019155"/>
    </source>
</evidence>
<dbReference type="STRING" id="1435051.BMOU_0223"/>
<sequence>MRSLEYVCAATGGRIGFEGPVYGETMTGLRGREWSYSVGGRGLSDIIRKARELTMNVKVNRSETSLDLMHTMFDADMHAGTPGRLVCDGEWEAQAWIPKTSIKSISPTMVEAELTIVLHDGQWRRMATTQRFSPLAAVTDETLDQPYDLPVDLSSPRLVMHVHNPSPTDSEFVCRVFGQATNPQFTVGANLYQLNDVIVPDGGYLTLTALNDRKSIVLTAPNGDRVDVFSSGMRGSGKGCGTYVFEPIPSGDSVLTWPGDYTLEFDVYEAQGAPPWSTSS</sequence>
<dbReference type="PATRIC" id="fig|1435051.3.peg.218"/>
<dbReference type="Proteomes" id="UP000019155">
    <property type="component" value="Unassembled WGS sequence"/>
</dbReference>
<dbReference type="GeneID" id="97502564"/>
<organism evidence="1 2">
    <name type="scientific">Bifidobacterium moukalabense DSM 27321</name>
    <dbReference type="NCBI Taxonomy" id="1435051"/>
    <lineage>
        <taxon>Bacteria</taxon>
        <taxon>Bacillati</taxon>
        <taxon>Actinomycetota</taxon>
        <taxon>Actinomycetes</taxon>
        <taxon>Bifidobacteriales</taxon>
        <taxon>Bifidobacteriaceae</taxon>
        <taxon>Bifidobacterium</taxon>
    </lineage>
</organism>
<dbReference type="RefSeq" id="WP_034873933.1">
    <property type="nucleotide sequence ID" value="NZ_AZMV01000001.1"/>
</dbReference>
<keyword evidence="2" id="KW-1185">Reference proteome</keyword>
<accession>W4NB12</accession>